<comment type="similarity">
    <text evidence="1">Belongs to the disease resistance NB-LRR family.</text>
</comment>
<evidence type="ECO:0000256" key="6">
    <source>
        <dbReference type="ARBA" id="ARBA00022840"/>
    </source>
</evidence>
<dbReference type="Pfam" id="PF00931">
    <property type="entry name" value="NB-ARC"/>
    <property type="match status" value="1"/>
</dbReference>
<dbReference type="GO" id="GO:0043531">
    <property type="term" value="F:ADP binding"/>
    <property type="evidence" value="ECO:0007669"/>
    <property type="project" value="InterPro"/>
</dbReference>
<dbReference type="ExpressionAtlas" id="A0A160YJE1">
    <property type="expression patterns" value="baseline and differential"/>
</dbReference>
<keyword evidence="5" id="KW-0611">Plant defense</keyword>
<protein>
    <submittedName>
        <fullName evidence="13">PM2 protein</fullName>
    </submittedName>
</protein>
<evidence type="ECO:0000259" key="10">
    <source>
        <dbReference type="Pfam" id="PF23247"/>
    </source>
</evidence>
<dbReference type="SUPFAM" id="SSF52540">
    <property type="entry name" value="P-loop containing nucleoside triphosphate hydrolases"/>
    <property type="match status" value="1"/>
</dbReference>
<feature type="domain" description="NB-ARC" evidence="8">
    <location>
        <begin position="223"/>
        <end position="385"/>
    </location>
</feature>
<dbReference type="InterPro" id="IPR032675">
    <property type="entry name" value="LRR_dom_sf"/>
</dbReference>
<dbReference type="InterPro" id="IPR036388">
    <property type="entry name" value="WH-like_DNA-bd_sf"/>
</dbReference>
<dbReference type="PRINTS" id="PR00364">
    <property type="entry name" value="DISEASERSIST"/>
</dbReference>
<dbReference type="Gramene" id="TraesSYM5D03G02982370.1">
    <property type="protein sequence ID" value="TraesSYM5D03G02982370.1"/>
    <property type="gene ID" value="TraesSYM5D03G02982370"/>
</dbReference>
<dbReference type="Gene3D" id="1.10.10.10">
    <property type="entry name" value="Winged helix-like DNA-binding domain superfamily/Winged helix DNA-binding domain"/>
    <property type="match status" value="1"/>
</dbReference>
<proteinExistence type="inferred from homology"/>
<dbReference type="InterPro" id="IPR002182">
    <property type="entry name" value="NB-ARC"/>
</dbReference>
<evidence type="ECO:0000256" key="1">
    <source>
        <dbReference type="ARBA" id="ARBA00008894"/>
    </source>
</evidence>
<sequence>MAASAALVFAGKSVATSAISFLVNKAFSYIDEYCKSENMDELKNRLLRAMPHIQAVFDVVNPELVREQSSGLDAWLWQLRDAVEAAEDAIDELEYYELEEKAKDQKVSEWGSPLGKMKHKFVRSFGPAINKTIKKISHRDTLKRLMKSVDDLDKAAVGVSDFLKLTDHLSGGSSTSSQQLMDNDRQTSSTSSATNFVGREKEKEQIIGWLANTSDELGETMVIKTNSIPIISVIGHGGMGKTALAQSICGQDEVVKHFKVIWTTISTSFDATSVTSKILEDATRVKPSSDHLEPLQRDLKEKLASINFLLVLDDVWEDKKRDEWEKLFAPLKELNTTGSKILLTTRMQSVADMAAKVMGVERDKFLTLQGLEDDKNLKLFGHHAFSGLNPRDDAYLMLIGEQIAKKLRGCPLVTKVVAEHLQSNITPEYWRKFLHQGLEHFKGTEKDIMKVLRLSYYHLPTELQICFRYCCLFPQDYIFEKKELVQMWIGSGLIASGIQSLEDTAEQFLAQLTRKSFFDKKPIWAQSEFYVMHDLMHELASNVSTGECARIVDPVQLQDEKYTVRHLCIANIHSFSADEVKKISHFKNLRTIIIDCMPPLENDTLCALQMIVETSKSLRLFHSAQLWNTSRFAVNFGNLKHLRYICVSSIPQDKICGVARLYHLMVLHHGSSGTKIDEARYLGNLERLRYVSYGVHGFGNFPISRLTSLQELHNYRVEERTCNQISAVGSLRDLRRLGLQGLENVKNWEEAKNAKLKEKQYLNSLFMEWSTPDQIMTDNLVLDHLEPHVNIRELQIGGYPGLKIPSWIENCSVRNLISLKLISCINWDYIPSLCQLVLLELLVLDNLPKLRQIGRSSDMSKSSSMELLLPQSLNTLEVSKCQKLRELPLLPPSLISLKIHDVWLTKFPIIGKVSSESIESKSSKLINVRVTNCPHLTSLEGSLLEQKLYMGTLRVLTIVDCKHLESASIPFEEMKQLKELAVMQCPKLRTMRDAKDKLVPSSLRELAIGGCGDLELPLLGSLQLLTNLSGLELQNCSSLLSLPSADVFKSFRSLQNIHVTRCENLSSLGGLGSLSSLQQLAISKCSKLTEAGSSLLSGSGDAEEHLVEPGNSLRISVLSLDLPSLLLHEPLKSLCHTEYLCINGCSETKSLPERWLLQNRSSLRHLGILKAESLESLPPSMQDLCSLKSLYLDGALLLRSLPYLPSSLKNLNITECHPDLEKKITKHGSSELNKIAHIPDVTIGGWHFLMGKKFSREAYHKLSDSDRNRFMSESSLH</sequence>
<evidence type="ECO:0000256" key="2">
    <source>
        <dbReference type="ARBA" id="ARBA00022614"/>
    </source>
</evidence>
<dbReference type="PANTHER" id="PTHR36766:SF64">
    <property type="entry name" value="OS12G0206100 PROTEIN"/>
    <property type="match status" value="1"/>
</dbReference>
<keyword evidence="4" id="KW-0547">Nucleotide-binding</keyword>
<gene>
    <name evidence="13" type="primary">Pm2</name>
</gene>
<dbReference type="Pfam" id="PF23559">
    <property type="entry name" value="WHD_DRP"/>
    <property type="match status" value="1"/>
</dbReference>
<dbReference type="Gene3D" id="1.10.8.430">
    <property type="entry name" value="Helical domain of apoptotic protease-activating factors"/>
    <property type="match status" value="1"/>
</dbReference>
<evidence type="ECO:0000259" key="9">
    <source>
        <dbReference type="Pfam" id="PF18052"/>
    </source>
</evidence>
<keyword evidence="2" id="KW-0433">Leucine-rich repeat</keyword>
<feature type="domain" description="Disease resistance protein winged helix" evidence="11">
    <location>
        <begin position="472"/>
        <end position="540"/>
    </location>
</feature>
<dbReference type="GO" id="GO:0051707">
    <property type="term" value="P:response to other organism"/>
    <property type="evidence" value="ECO:0007669"/>
    <property type="project" value="UniProtKB-ARBA"/>
</dbReference>
<dbReference type="InterPro" id="IPR042197">
    <property type="entry name" value="Apaf_helical"/>
</dbReference>
<feature type="domain" description="Disease resistance protein At4g27190-like leucine-rich repeats" evidence="10">
    <location>
        <begin position="927"/>
        <end position="1063"/>
    </location>
</feature>
<dbReference type="InterPro" id="IPR041118">
    <property type="entry name" value="Rx_N"/>
</dbReference>
<reference evidence="13" key="1">
    <citation type="submission" date="2015-12" db="EMBL/GenBank/DDBJ databases">
        <title>MutChromSeq; Rapid gene isolation in barley and wheat by mutant chromosome sequencing.</title>
        <authorList>
            <person name="Sanchez Martin J."/>
            <person name="Steuernagel B."/>
            <person name="Keller B."/>
            <person name="Wulff B."/>
        </authorList>
    </citation>
    <scope>NUCLEOTIDE SEQUENCE</scope>
</reference>
<dbReference type="InterPro" id="IPR027417">
    <property type="entry name" value="P-loop_NTPase"/>
</dbReference>
<feature type="domain" description="Disease resistance N-terminal" evidence="9">
    <location>
        <begin position="18"/>
        <end position="107"/>
    </location>
</feature>
<feature type="compositionally biased region" description="Polar residues" evidence="7">
    <location>
        <begin position="186"/>
        <end position="195"/>
    </location>
</feature>
<dbReference type="SUPFAM" id="SSF52058">
    <property type="entry name" value="L domain-like"/>
    <property type="match status" value="2"/>
</dbReference>
<dbReference type="AlphaFoldDB" id="A0A160YJE1"/>
<name>A0A160YJE1_WHEAT</name>
<keyword evidence="6" id="KW-0067">ATP-binding</keyword>
<feature type="domain" description="R13L1/DRL21-like LRR repeat region" evidence="12">
    <location>
        <begin position="727"/>
        <end position="846"/>
    </location>
</feature>
<dbReference type="Pfam" id="PF18052">
    <property type="entry name" value="Rx_N"/>
    <property type="match status" value="1"/>
</dbReference>
<dbReference type="GO" id="GO:0005524">
    <property type="term" value="F:ATP binding"/>
    <property type="evidence" value="ECO:0007669"/>
    <property type="project" value="UniProtKB-KW"/>
</dbReference>
<evidence type="ECO:0000259" key="11">
    <source>
        <dbReference type="Pfam" id="PF23559"/>
    </source>
</evidence>
<evidence type="ECO:0000256" key="4">
    <source>
        <dbReference type="ARBA" id="ARBA00022741"/>
    </source>
</evidence>
<dbReference type="GO" id="GO:0006952">
    <property type="term" value="P:defense response"/>
    <property type="evidence" value="ECO:0007669"/>
    <property type="project" value="UniProtKB-KW"/>
</dbReference>
<evidence type="ECO:0000259" key="12">
    <source>
        <dbReference type="Pfam" id="PF25019"/>
    </source>
</evidence>
<dbReference type="Gene3D" id="3.80.10.10">
    <property type="entry name" value="Ribonuclease Inhibitor"/>
    <property type="match status" value="4"/>
</dbReference>
<dbReference type="PANTHER" id="PTHR36766">
    <property type="entry name" value="PLANT BROAD-SPECTRUM MILDEW RESISTANCE PROTEIN RPW8"/>
    <property type="match status" value="1"/>
</dbReference>
<evidence type="ECO:0000259" key="8">
    <source>
        <dbReference type="Pfam" id="PF00931"/>
    </source>
</evidence>
<accession>A0A160YJE1</accession>
<feature type="compositionally biased region" description="Low complexity" evidence="7">
    <location>
        <begin position="170"/>
        <end position="180"/>
    </location>
</feature>
<dbReference type="Pfam" id="PF23247">
    <property type="entry name" value="LRR_RPS2"/>
    <property type="match status" value="1"/>
</dbReference>
<dbReference type="InterPro" id="IPR056789">
    <property type="entry name" value="LRR_R13L1-DRL21"/>
</dbReference>
<feature type="region of interest" description="Disordered" evidence="7">
    <location>
        <begin position="170"/>
        <end position="199"/>
    </location>
</feature>
<dbReference type="InterPro" id="IPR058922">
    <property type="entry name" value="WHD_DRP"/>
</dbReference>
<dbReference type="SMR" id="A0A160YJE1"/>
<dbReference type="EMBL" id="LN999386">
    <property type="protein sequence ID" value="CZT14023.1"/>
    <property type="molecule type" value="Genomic_DNA"/>
</dbReference>
<dbReference type="InterPro" id="IPR057135">
    <property type="entry name" value="At4g27190-like_LRR"/>
</dbReference>
<evidence type="ECO:0000256" key="3">
    <source>
        <dbReference type="ARBA" id="ARBA00022737"/>
    </source>
</evidence>
<evidence type="ECO:0000256" key="7">
    <source>
        <dbReference type="SAM" id="MobiDB-lite"/>
    </source>
</evidence>
<organism evidence="13">
    <name type="scientific">Triticum aestivum</name>
    <name type="common">Wheat</name>
    <dbReference type="NCBI Taxonomy" id="4565"/>
    <lineage>
        <taxon>Eukaryota</taxon>
        <taxon>Viridiplantae</taxon>
        <taxon>Streptophyta</taxon>
        <taxon>Embryophyta</taxon>
        <taxon>Tracheophyta</taxon>
        <taxon>Spermatophyta</taxon>
        <taxon>Magnoliopsida</taxon>
        <taxon>Liliopsida</taxon>
        <taxon>Poales</taxon>
        <taxon>Poaceae</taxon>
        <taxon>BOP clade</taxon>
        <taxon>Pooideae</taxon>
        <taxon>Triticodae</taxon>
        <taxon>Triticeae</taxon>
        <taxon>Triticinae</taxon>
        <taxon>Triticum</taxon>
    </lineage>
</organism>
<keyword evidence="3" id="KW-0677">Repeat</keyword>
<dbReference type="Gene3D" id="1.20.5.4130">
    <property type="match status" value="1"/>
</dbReference>
<evidence type="ECO:0000313" key="13">
    <source>
        <dbReference type="EMBL" id="CZT14023.1"/>
    </source>
</evidence>
<evidence type="ECO:0000256" key="5">
    <source>
        <dbReference type="ARBA" id="ARBA00022821"/>
    </source>
</evidence>
<dbReference type="Pfam" id="PF25019">
    <property type="entry name" value="LRR_R13L1-DRL21"/>
    <property type="match status" value="1"/>
</dbReference>
<dbReference type="Gene3D" id="3.40.50.300">
    <property type="entry name" value="P-loop containing nucleotide triphosphate hydrolases"/>
    <property type="match status" value="1"/>
</dbReference>